<keyword evidence="2" id="KW-1133">Transmembrane helix</keyword>
<feature type="compositionally biased region" description="Basic and acidic residues" evidence="1">
    <location>
        <begin position="321"/>
        <end position="336"/>
    </location>
</feature>
<protein>
    <submittedName>
        <fullName evidence="3">Uncharacterized protein</fullName>
    </submittedName>
</protein>
<feature type="transmembrane region" description="Helical" evidence="2">
    <location>
        <begin position="75"/>
        <end position="95"/>
    </location>
</feature>
<feature type="compositionally biased region" description="Polar residues" evidence="1">
    <location>
        <begin position="15"/>
        <end position="29"/>
    </location>
</feature>
<gene>
    <name evidence="3" type="ORF">PG999_004609</name>
</gene>
<feature type="compositionally biased region" description="Polar residues" evidence="1">
    <location>
        <begin position="278"/>
        <end position="298"/>
    </location>
</feature>
<feature type="transmembrane region" description="Helical" evidence="2">
    <location>
        <begin position="116"/>
        <end position="144"/>
    </location>
</feature>
<organism evidence="3 4">
    <name type="scientific">Apiospora kogelbergensis</name>
    <dbReference type="NCBI Taxonomy" id="1337665"/>
    <lineage>
        <taxon>Eukaryota</taxon>
        <taxon>Fungi</taxon>
        <taxon>Dikarya</taxon>
        <taxon>Ascomycota</taxon>
        <taxon>Pezizomycotina</taxon>
        <taxon>Sordariomycetes</taxon>
        <taxon>Xylariomycetidae</taxon>
        <taxon>Amphisphaeriales</taxon>
        <taxon>Apiosporaceae</taxon>
        <taxon>Apiospora</taxon>
    </lineage>
</organism>
<dbReference type="EMBL" id="JAQQWP010000004">
    <property type="protein sequence ID" value="KAK8120489.1"/>
    <property type="molecule type" value="Genomic_DNA"/>
</dbReference>
<keyword evidence="2" id="KW-0472">Membrane</keyword>
<dbReference type="SUPFAM" id="SSF53474">
    <property type="entry name" value="alpha/beta-Hydrolases"/>
    <property type="match status" value="1"/>
</dbReference>
<evidence type="ECO:0000256" key="1">
    <source>
        <dbReference type="SAM" id="MobiDB-lite"/>
    </source>
</evidence>
<dbReference type="PANTHER" id="PTHR42044:SF1">
    <property type="entry name" value="DUF676 DOMAIN-CONTAINING PROTEIN"/>
    <property type="match status" value="1"/>
</dbReference>
<evidence type="ECO:0000256" key="2">
    <source>
        <dbReference type="SAM" id="Phobius"/>
    </source>
</evidence>
<sequence length="569" mass="63019">MGLSLISRARDSGPGASSSFTTATNTGRQRSRFNAATEARAAPNTKDGDHTAFFGSQVGGESVINYSYTDTPFTLLLWDIYYFFYFSWALPWVVWPLRPCHGGHFDEMAVTASNMWCLFIHGILVVLQLGFILTLPLLVILPVWTAAKEEHAHESWIFINGVACGEAWLLSNINRLALTFGRPVMGIHNKTDGIIFDVFECLVQRNLSYATTDVREAYRTVKEELYNPAKSKVIFILHSQGAIEGSMVLDWLLQEMPQDILSKLEVYTFGAAANHMNSPTKHVASQTAQQRNPTSLTTDIPLAKGPLLDSPVQMRTTSTSQHHERSGQSSLHERRPPTPPTVATDVTAPQQQQQQQQEGQEQHPPQPQRVSSLVPRCDRVIGHIEHYAHTTDFVALWGLLHFVTSERASNLIPRFIGRVFSRTSSRGGHQFCQHYLDGMFPLRRDADGNAIVTAAQGGGCDEENNDFMESVVERGGRGTEGEDAREGFANSWALLELAGKREASGDLAHPEVAVHGSFHGKLSAHLDDGRDVKVKDLSRLWQYRNGKSPPELPRGMVPDADGVVRAGTL</sequence>
<dbReference type="Proteomes" id="UP001392437">
    <property type="component" value="Unassembled WGS sequence"/>
</dbReference>
<dbReference type="AlphaFoldDB" id="A0AAW0QZW8"/>
<comment type="caution">
    <text evidence="3">The sequence shown here is derived from an EMBL/GenBank/DDBJ whole genome shotgun (WGS) entry which is preliminary data.</text>
</comment>
<proteinExistence type="predicted"/>
<feature type="region of interest" description="Disordered" evidence="1">
    <location>
        <begin position="8"/>
        <end position="29"/>
    </location>
</feature>
<keyword evidence="2" id="KW-0812">Transmembrane</keyword>
<accession>A0AAW0QZW8</accession>
<evidence type="ECO:0000313" key="4">
    <source>
        <dbReference type="Proteomes" id="UP001392437"/>
    </source>
</evidence>
<feature type="compositionally biased region" description="Low complexity" evidence="1">
    <location>
        <begin position="341"/>
        <end position="363"/>
    </location>
</feature>
<feature type="region of interest" description="Disordered" evidence="1">
    <location>
        <begin position="278"/>
        <end position="371"/>
    </location>
</feature>
<dbReference type="PANTHER" id="PTHR42044">
    <property type="entry name" value="DUF676 DOMAIN-CONTAINING PROTEIN-RELATED"/>
    <property type="match status" value="1"/>
</dbReference>
<keyword evidence="4" id="KW-1185">Reference proteome</keyword>
<name>A0AAW0QZW8_9PEZI</name>
<evidence type="ECO:0000313" key="3">
    <source>
        <dbReference type="EMBL" id="KAK8120489.1"/>
    </source>
</evidence>
<reference evidence="3 4" key="1">
    <citation type="submission" date="2023-01" db="EMBL/GenBank/DDBJ databases">
        <title>Analysis of 21 Apiospora genomes using comparative genomics revels a genus with tremendous synthesis potential of carbohydrate active enzymes and secondary metabolites.</title>
        <authorList>
            <person name="Sorensen T."/>
        </authorList>
    </citation>
    <scope>NUCLEOTIDE SEQUENCE [LARGE SCALE GENOMIC DNA]</scope>
    <source>
        <strain evidence="3 4">CBS 117206</strain>
    </source>
</reference>
<dbReference type="InterPro" id="IPR029058">
    <property type="entry name" value="AB_hydrolase_fold"/>
</dbReference>